<reference evidence="1 2" key="1">
    <citation type="submission" date="2015-11" db="EMBL/GenBank/DDBJ databases">
        <title>Genome sequences of Lysobacter enzymogenes strain C3 and Lysobacter antibioticus ATCC 29479.</title>
        <authorList>
            <person name="Kobayashi D.Y."/>
        </authorList>
    </citation>
    <scope>NUCLEOTIDE SEQUENCE [LARGE SCALE GENOMIC DNA]</scope>
    <source>
        <strain evidence="1 2">C3</strain>
    </source>
</reference>
<dbReference type="KEGG" id="lez:GLE_4141"/>
<protein>
    <submittedName>
        <fullName evidence="1">Uncharacterized protein</fullName>
    </submittedName>
</protein>
<dbReference type="Proteomes" id="UP000061569">
    <property type="component" value="Chromosome"/>
</dbReference>
<organism evidence="1 2">
    <name type="scientific">Lysobacter enzymogenes</name>
    <dbReference type="NCBI Taxonomy" id="69"/>
    <lineage>
        <taxon>Bacteria</taxon>
        <taxon>Pseudomonadati</taxon>
        <taxon>Pseudomonadota</taxon>
        <taxon>Gammaproteobacteria</taxon>
        <taxon>Lysobacterales</taxon>
        <taxon>Lysobacteraceae</taxon>
        <taxon>Lysobacter</taxon>
    </lineage>
</organism>
<dbReference type="OrthoDB" id="6025061at2"/>
<dbReference type="EMBL" id="CP013140">
    <property type="protein sequence ID" value="ALN59483.1"/>
    <property type="molecule type" value="Genomic_DNA"/>
</dbReference>
<gene>
    <name evidence="1" type="ORF">GLE_4141</name>
</gene>
<dbReference type="PATRIC" id="fig|69.6.peg.4083"/>
<proteinExistence type="predicted"/>
<sequence>MSDPVDPEDHYPLYPRGMLRRHGLLDAHDLADYLPDWSETQLREDFKRGLDAIGDSAEFVLEQNLGLDGGETVLRVHGLPLLLSDDIWNFQVLAPPELLRPLAEAMRALRKRRS</sequence>
<accession>A0A0S2DLB3</accession>
<evidence type="ECO:0000313" key="1">
    <source>
        <dbReference type="EMBL" id="ALN59483.1"/>
    </source>
</evidence>
<name>A0A0S2DLB3_LYSEN</name>
<evidence type="ECO:0000313" key="2">
    <source>
        <dbReference type="Proteomes" id="UP000061569"/>
    </source>
</evidence>
<dbReference type="AlphaFoldDB" id="A0A0S2DLB3"/>